<reference evidence="2" key="1">
    <citation type="submission" date="2020-01" db="EMBL/GenBank/DDBJ databases">
        <authorList>
            <person name="Meier V. D."/>
            <person name="Meier V D."/>
        </authorList>
    </citation>
    <scope>NUCLEOTIDE SEQUENCE</scope>
    <source>
        <strain evidence="2">HLG_WM_MAG_05</strain>
    </source>
</reference>
<feature type="transmembrane region" description="Helical" evidence="1">
    <location>
        <begin position="256"/>
        <end position="273"/>
    </location>
</feature>
<feature type="transmembrane region" description="Helical" evidence="1">
    <location>
        <begin position="93"/>
        <end position="114"/>
    </location>
</feature>
<feature type="transmembrane region" description="Helical" evidence="1">
    <location>
        <begin position="151"/>
        <end position="176"/>
    </location>
</feature>
<name>A0A6S6TA00_9BACT</name>
<evidence type="ECO:0008006" key="3">
    <source>
        <dbReference type="Google" id="ProtNLM"/>
    </source>
</evidence>
<dbReference type="InterPro" id="IPR049458">
    <property type="entry name" value="EpsG-like"/>
</dbReference>
<dbReference type="EMBL" id="CACVAU010000052">
    <property type="protein sequence ID" value="CAA6817642.1"/>
    <property type="molecule type" value="Genomic_DNA"/>
</dbReference>
<dbReference type="AlphaFoldDB" id="A0A6S6TA00"/>
<feature type="transmembrane region" description="Helical" evidence="1">
    <location>
        <begin position="6"/>
        <end position="23"/>
    </location>
</feature>
<keyword evidence="1" id="KW-0472">Membrane</keyword>
<evidence type="ECO:0000256" key="1">
    <source>
        <dbReference type="SAM" id="Phobius"/>
    </source>
</evidence>
<keyword evidence="1" id="KW-0812">Transmembrane</keyword>
<gene>
    <name evidence="2" type="ORF">HELGO_WM4792</name>
</gene>
<evidence type="ECO:0000313" key="2">
    <source>
        <dbReference type="EMBL" id="CAA6817642.1"/>
    </source>
</evidence>
<proteinExistence type="predicted"/>
<feature type="transmembrane region" description="Helical" evidence="1">
    <location>
        <begin position="121"/>
        <end position="139"/>
    </location>
</feature>
<keyword evidence="1" id="KW-1133">Transmembrane helix</keyword>
<sequence>MVSKNYVNWILSLLYALIYVYAIPWTDFIGREFVDIHAYLARIVYLQEGGKEATYFGIKWLMSEPLWKLVIVFIGDVFTDYRAVLYFISFLTIFFYVSFLIRHVEFYVAMLFLLTPMMVDMFLAQIRIAVAFSLVLVAYDIYIKDTSKKTLVIILLIMAVLIHISMPVFYGIYYLLYRLNLKVEDKKYYLIAIFTALFIALFMKFGSNALLTFLGDRHAGYDEYISGSSISYSITWFIIAIIIGTFGDFSDNKKRILVAYAITILSFFFFASILNIFAARYVAVTMPITIVAISFLPKHFKQGTYLSLFFYNLYSFKYWLQLTIL</sequence>
<organism evidence="2">
    <name type="scientific">uncultured Sulfurovum sp</name>
    <dbReference type="NCBI Taxonomy" id="269237"/>
    <lineage>
        <taxon>Bacteria</taxon>
        <taxon>Pseudomonadati</taxon>
        <taxon>Campylobacterota</taxon>
        <taxon>Epsilonproteobacteria</taxon>
        <taxon>Campylobacterales</taxon>
        <taxon>Sulfurovaceae</taxon>
        <taxon>Sulfurovum</taxon>
        <taxon>environmental samples</taxon>
    </lineage>
</organism>
<feature type="transmembrane region" description="Helical" evidence="1">
    <location>
        <begin position="188"/>
        <end position="210"/>
    </location>
</feature>
<protein>
    <recommendedName>
        <fullName evidence="3">EpsG family protein</fullName>
    </recommendedName>
</protein>
<accession>A0A6S6TA00</accession>
<feature type="transmembrane region" description="Helical" evidence="1">
    <location>
        <begin position="230"/>
        <end position="249"/>
    </location>
</feature>
<dbReference type="Pfam" id="PF14897">
    <property type="entry name" value="EpsG"/>
    <property type="match status" value="1"/>
</dbReference>